<accession>A0A7I7T6C5</accession>
<feature type="transmembrane region" description="Helical" evidence="5">
    <location>
        <begin position="57"/>
        <end position="81"/>
    </location>
</feature>
<feature type="transmembrane region" description="Helical" evidence="5">
    <location>
        <begin position="270"/>
        <end position="292"/>
    </location>
</feature>
<evidence type="ECO:0000313" key="8">
    <source>
        <dbReference type="Proteomes" id="UP000467148"/>
    </source>
</evidence>
<feature type="transmembrane region" description="Helical" evidence="5">
    <location>
        <begin position="178"/>
        <end position="199"/>
    </location>
</feature>
<dbReference type="PANTHER" id="PTHR23528:SF1">
    <property type="entry name" value="MAJOR FACILITATOR SUPERFAMILY (MFS) PROFILE DOMAIN-CONTAINING PROTEIN"/>
    <property type="match status" value="1"/>
</dbReference>
<protein>
    <submittedName>
        <fullName evidence="7">MFS transporter</fullName>
    </submittedName>
</protein>
<keyword evidence="8" id="KW-1185">Reference proteome</keyword>
<dbReference type="RefSeq" id="WP_163747607.1">
    <property type="nucleotide sequence ID" value="NZ_AP022596.1"/>
</dbReference>
<evidence type="ECO:0000256" key="3">
    <source>
        <dbReference type="ARBA" id="ARBA00022989"/>
    </source>
</evidence>
<name>A0A7I7T6C5_9MYCO</name>
<keyword evidence="3 5" id="KW-1133">Transmembrane helix</keyword>
<feature type="transmembrane region" description="Helical" evidence="5">
    <location>
        <begin position="93"/>
        <end position="112"/>
    </location>
</feature>
<dbReference type="Gene3D" id="1.20.1250.20">
    <property type="entry name" value="MFS general substrate transporter like domains"/>
    <property type="match status" value="1"/>
</dbReference>
<feature type="transmembrane region" description="Helical" evidence="5">
    <location>
        <begin position="304"/>
        <end position="323"/>
    </location>
</feature>
<evidence type="ECO:0000256" key="2">
    <source>
        <dbReference type="ARBA" id="ARBA00022692"/>
    </source>
</evidence>
<dbReference type="InterPro" id="IPR020846">
    <property type="entry name" value="MFS_dom"/>
</dbReference>
<dbReference type="Pfam" id="PF07690">
    <property type="entry name" value="MFS_1"/>
    <property type="match status" value="1"/>
</dbReference>
<evidence type="ECO:0000256" key="4">
    <source>
        <dbReference type="ARBA" id="ARBA00023136"/>
    </source>
</evidence>
<sequence length="424" mass="43239">MSQSSAEAVDRTDAPLNRRLIIGIAAGQFGTAINTVSLVLVAWPLAAAAISPSSKQWVLGLLAGVHAFVLMVVAPTCGVLSDRCTSPFGMRRPFILAGAALGTVAMFVMGMATELPGLIIGDVMHAMGTGIFVGGFAAVVPDHIPASYRGRVLGVVAAMTILAGVVASIALPRMTDQWLMFAVPGVIGGICSLGLAAILPDRRLGATPKGDEALALLPGFVDRFRVSPRLAPDFSWAWLTKFLMTLASAFTTTYGIYFLTDQIAVPAADLSGLITATGLIGLLTAVVGAGVGSWVSDRFQIRKTLILFSSLVIAAGATIIAFAPGTGTYLVGMAVAGLATGILMPVEGALIIDVLPGEGRESGKYMAVAGLADSIPRSIGPMLAPAVIAIGGLTALGGYPVLYLVGAALAAIAALLIPLIKGSC</sequence>
<evidence type="ECO:0000259" key="6">
    <source>
        <dbReference type="PROSITE" id="PS50850"/>
    </source>
</evidence>
<dbReference type="PANTHER" id="PTHR23528">
    <property type="match status" value="1"/>
</dbReference>
<dbReference type="InterPro" id="IPR011701">
    <property type="entry name" value="MFS"/>
</dbReference>
<dbReference type="EMBL" id="AP022596">
    <property type="protein sequence ID" value="BBY64029.1"/>
    <property type="molecule type" value="Genomic_DNA"/>
</dbReference>
<feature type="transmembrane region" description="Helical" evidence="5">
    <location>
        <begin position="118"/>
        <end position="140"/>
    </location>
</feature>
<dbReference type="InterPro" id="IPR036259">
    <property type="entry name" value="MFS_trans_sf"/>
</dbReference>
<keyword evidence="2 5" id="KW-0812">Transmembrane</keyword>
<feature type="transmembrane region" description="Helical" evidence="5">
    <location>
        <begin position="152"/>
        <end position="172"/>
    </location>
</feature>
<comment type="subcellular location">
    <subcellularLocation>
        <location evidence="1">Cell membrane</location>
        <topology evidence="1">Multi-pass membrane protein</topology>
    </subcellularLocation>
</comment>
<dbReference type="AlphaFoldDB" id="A0A7I7T6C5"/>
<feature type="transmembrane region" description="Helical" evidence="5">
    <location>
        <begin position="238"/>
        <end position="258"/>
    </location>
</feature>
<dbReference type="KEGG" id="mhev:MHEL_22720"/>
<feature type="transmembrane region" description="Helical" evidence="5">
    <location>
        <begin position="375"/>
        <end position="395"/>
    </location>
</feature>
<evidence type="ECO:0000313" key="7">
    <source>
        <dbReference type="EMBL" id="BBY64029.1"/>
    </source>
</evidence>
<feature type="domain" description="Major facilitator superfamily (MFS) profile" evidence="6">
    <location>
        <begin position="20"/>
        <end position="424"/>
    </location>
</feature>
<evidence type="ECO:0000256" key="1">
    <source>
        <dbReference type="ARBA" id="ARBA00004651"/>
    </source>
</evidence>
<evidence type="ECO:0000256" key="5">
    <source>
        <dbReference type="SAM" id="Phobius"/>
    </source>
</evidence>
<gene>
    <name evidence="7" type="primary">floR</name>
    <name evidence="7" type="ORF">MHEL_22720</name>
</gene>
<organism evidence="7 8">
    <name type="scientific">Mycolicibacterium helvum</name>
    <dbReference type="NCBI Taxonomy" id="1534349"/>
    <lineage>
        <taxon>Bacteria</taxon>
        <taxon>Bacillati</taxon>
        <taxon>Actinomycetota</taxon>
        <taxon>Actinomycetes</taxon>
        <taxon>Mycobacteriales</taxon>
        <taxon>Mycobacteriaceae</taxon>
        <taxon>Mycolicibacterium</taxon>
    </lineage>
</organism>
<feature type="transmembrane region" description="Helical" evidence="5">
    <location>
        <begin position="401"/>
        <end position="420"/>
    </location>
</feature>
<dbReference type="GO" id="GO:0022857">
    <property type="term" value="F:transmembrane transporter activity"/>
    <property type="evidence" value="ECO:0007669"/>
    <property type="project" value="InterPro"/>
</dbReference>
<dbReference type="GO" id="GO:0005886">
    <property type="term" value="C:plasma membrane"/>
    <property type="evidence" value="ECO:0007669"/>
    <property type="project" value="UniProtKB-SubCell"/>
</dbReference>
<dbReference type="Proteomes" id="UP000467148">
    <property type="component" value="Chromosome"/>
</dbReference>
<feature type="transmembrane region" description="Helical" evidence="5">
    <location>
        <begin position="20"/>
        <end position="45"/>
    </location>
</feature>
<keyword evidence="4 5" id="KW-0472">Membrane</keyword>
<proteinExistence type="predicted"/>
<feature type="transmembrane region" description="Helical" evidence="5">
    <location>
        <begin position="329"/>
        <end position="355"/>
    </location>
</feature>
<dbReference type="PROSITE" id="PS50850">
    <property type="entry name" value="MFS"/>
    <property type="match status" value="1"/>
</dbReference>
<dbReference type="SUPFAM" id="SSF103473">
    <property type="entry name" value="MFS general substrate transporter"/>
    <property type="match status" value="1"/>
</dbReference>
<reference evidence="7 8" key="1">
    <citation type="journal article" date="2019" name="Emerg. Microbes Infect.">
        <title>Comprehensive subspecies identification of 175 nontuberculous mycobacteria species based on 7547 genomic profiles.</title>
        <authorList>
            <person name="Matsumoto Y."/>
            <person name="Kinjo T."/>
            <person name="Motooka D."/>
            <person name="Nabeya D."/>
            <person name="Jung N."/>
            <person name="Uechi K."/>
            <person name="Horii T."/>
            <person name="Iida T."/>
            <person name="Fujita J."/>
            <person name="Nakamura S."/>
        </authorList>
    </citation>
    <scope>NUCLEOTIDE SEQUENCE [LARGE SCALE GENOMIC DNA]</scope>
    <source>
        <strain evidence="7 8">JCM 30396</strain>
    </source>
</reference>